<proteinExistence type="predicted"/>
<feature type="compositionally biased region" description="Acidic residues" evidence="1">
    <location>
        <begin position="292"/>
        <end position="311"/>
    </location>
</feature>
<evidence type="ECO:0000313" key="2">
    <source>
        <dbReference type="EMBL" id="KAJ7208237.1"/>
    </source>
</evidence>
<feature type="compositionally biased region" description="Low complexity" evidence="1">
    <location>
        <begin position="334"/>
        <end position="343"/>
    </location>
</feature>
<organism evidence="2 3">
    <name type="scientific">Mycena pura</name>
    <dbReference type="NCBI Taxonomy" id="153505"/>
    <lineage>
        <taxon>Eukaryota</taxon>
        <taxon>Fungi</taxon>
        <taxon>Dikarya</taxon>
        <taxon>Basidiomycota</taxon>
        <taxon>Agaricomycotina</taxon>
        <taxon>Agaricomycetes</taxon>
        <taxon>Agaricomycetidae</taxon>
        <taxon>Agaricales</taxon>
        <taxon>Marasmiineae</taxon>
        <taxon>Mycenaceae</taxon>
        <taxon>Mycena</taxon>
    </lineage>
</organism>
<feature type="region of interest" description="Disordered" evidence="1">
    <location>
        <begin position="407"/>
        <end position="438"/>
    </location>
</feature>
<evidence type="ECO:0000313" key="3">
    <source>
        <dbReference type="Proteomes" id="UP001219525"/>
    </source>
</evidence>
<dbReference type="Proteomes" id="UP001219525">
    <property type="component" value="Unassembled WGS sequence"/>
</dbReference>
<feature type="compositionally biased region" description="Low complexity" evidence="1">
    <location>
        <begin position="351"/>
        <end position="374"/>
    </location>
</feature>
<gene>
    <name evidence="2" type="ORF">GGX14DRAFT_566965</name>
</gene>
<dbReference type="EMBL" id="JARJCW010000034">
    <property type="protein sequence ID" value="KAJ7208237.1"/>
    <property type="molecule type" value="Genomic_DNA"/>
</dbReference>
<comment type="caution">
    <text evidence="2">The sequence shown here is derived from an EMBL/GenBank/DDBJ whole genome shotgun (WGS) entry which is preliminary data.</text>
</comment>
<accession>A0AAD6YAA8</accession>
<feature type="region of interest" description="Disordered" evidence="1">
    <location>
        <begin position="283"/>
        <end position="374"/>
    </location>
</feature>
<keyword evidence="3" id="KW-1185">Reference proteome</keyword>
<evidence type="ECO:0000256" key="1">
    <source>
        <dbReference type="SAM" id="MobiDB-lite"/>
    </source>
</evidence>
<name>A0AAD6YAA8_9AGAR</name>
<feature type="compositionally biased region" description="Polar residues" evidence="1">
    <location>
        <begin position="424"/>
        <end position="438"/>
    </location>
</feature>
<dbReference type="AlphaFoldDB" id="A0AAD6YAA8"/>
<protein>
    <submittedName>
        <fullName evidence="2">Uncharacterized protein</fullName>
    </submittedName>
</protein>
<reference evidence="2" key="1">
    <citation type="submission" date="2023-03" db="EMBL/GenBank/DDBJ databases">
        <title>Massive genome expansion in bonnet fungi (Mycena s.s.) driven by repeated elements and novel gene families across ecological guilds.</title>
        <authorList>
            <consortium name="Lawrence Berkeley National Laboratory"/>
            <person name="Harder C.B."/>
            <person name="Miyauchi S."/>
            <person name="Viragh M."/>
            <person name="Kuo A."/>
            <person name="Thoen E."/>
            <person name="Andreopoulos B."/>
            <person name="Lu D."/>
            <person name="Skrede I."/>
            <person name="Drula E."/>
            <person name="Henrissat B."/>
            <person name="Morin E."/>
            <person name="Kohler A."/>
            <person name="Barry K."/>
            <person name="LaButti K."/>
            <person name="Morin E."/>
            <person name="Salamov A."/>
            <person name="Lipzen A."/>
            <person name="Mereny Z."/>
            <person name="Hegedus B."/>
            <person name="Baldrian P."/>
            <person name="Stursova M."/>
            <person name="Weitz H."/>
            <person name="Taylor A."/>
            <person name="Grigoriev I.V."/>
            <person name="Nagy L.G."/>
            <person name="Martin F."/>
            <person name="Kauserud H."/>
        </authorList>
    </citation>
    <scope>NUCLEOTIDE SEQUENCE</scope>
    <source>
        <strain evidence="2">9144</strain>
    </source>
</reference>
<sequence>MSRQEQRCDTYNAFKAEKAAQRREGGEIGLKAQELHEQYKEEYEALNEADKAALVDRYTLLKDDIPKIRRDTPKARIRDVSNTVRNIQMLFHGLSYRVGIEGFFCIVRNTTDFYMGPQWYFTSDALQQYMPLAVRRKWDTGDVGTRLEAFALAGCDTMNLLRSTQQKVAFLKGDIRDRVLAGLVSITGKSEIRMDYVYHEESIVLKYGVELVGWTCERFVNPSELSSSVTVLTTLRDALRDGECKWVKLTPAERRSRKEKWDEDVAAGKVVARVRAARSDIGKKRKAAALDVENDDNDDEPNNDEEPDNSEEPTASAPIIDTAPPAKRPKTARAAKSSVAKVAAKPRTRKAATAPKAKAATAPKAKAARTRAAAGVDKENIGLGATGLRDDDVTRAALDQLKRRRLTKSRAIISDSEDDGEAEGTSNDAAGTVSAVDSQVQFIDPSLTNLEA</sequence>